<dbReference type="Proteomes" id="UP000011715">
    <property type="component" value="Unassembled WGS sequence"/>
</dbReference>
<evidence type="ECO:0000256" key="4">
    <source>
        <dbReference type="ARBA" id="ARBA00010918"/>
    </source>
</evidence>
<evidence type="ECO:0000256" key="5">
    <source>
        <dbReference type="ARBA" id="ARBA00022554"/>
    </source>
</evidence>
<evidence type="ECO:0000259" key="18">
    <source>
        <dbReference type="Pfam" id="PF04389"/>
    </source>
</evidence>
<feature type="domain" description="Peptidase M28" evidence="18">
    <location>
        <begin position="149"/>
        <end position="325"/>
    </location>
</feature>
<dbReference type="Gene3D" id="3.40.630.10">
    <property type="entry name" value="Zn peptidases"/>
    <property type="match status" value="1"/>
</dbReference>
<evidence type="ECO:0000256" key="15">
    <source>
        <dbReference type="RuleBase" id="RU361240"/>
    </source>
</evidence>
<dbReference type="EMBL" id="ADBL01002561">
    <property type="status" value="NOT_ANNOTATED_CDS"/>
    <property type="molecule type" value="Genomic_DNA"/>
</dbReference>
<dbReference type="InterPro" id="IPR007484">
    <property type="entry name" value="Peptidase_M28"/>
</dbReference>
<feature type="transmembrane region" description="Helical" evidence="17">
    <location>
        <begin position="718"/>
        <end position="736"/>
    </location>
</feature>
<dbReference type="FunFam" id="3.40.630.10:FF:000057">
    <property type="entry name" value="Vacuolar membrane protease"/>
    <property type="match status" value="1"/>
</dbReference>
<keyword evidence="6 15" id="KW-0645">Protease</keyword>
<proteinExistence type="inferred from homology"/>
<feature type="transmembrane region" description="Helical" evidence="17">
    <location>
        <begin position="743"/>
        <end position="764"/>
    </location>
</feature>
<comment type="cofactor">
    <cofactor evidence="1">
        <name>Zn(2+)</name>
        <dbReference type="ChEBI" id="CHEBI:29105"/>
    </cofactor>
</comment>
<accession>A0A0C4EBD6</accession>
<keyword evidence="23" id="KW-1185">Reference proteome</keyword>
<dbReference type="Pfam" id="PF22250">
    <property type="entry name" value="PFF1_C"/>
    <property type="match status" value="1"/>
</dbReference>
<keyword evidence="13 17" id="KW-0472">Membrane</keyword>
<evidence type="ECO:0000256" key="7">
    <source>
        <dbReference type="ARBA" id="ARBA00022692"/>
    </source>
</evidence>
<reference evidence="21" key="3">
    <citation type="submission" date="2011-03" db="EMBL/GenBank/DDBJ databases">
        <title>Annotation of Magnaporthe poae ATCC 64411.</title>
        <authorList>
            <person name="Ma L.-J."/>
            <person name="Dead R."/>
            <person name="Young S.K."/>
            <person name="Zeng Q."/>
            <person name="Gargeya S."/>
            <person name="Fitzgerald M."/>
            <person name="Haas B."/>
            <person name="Abouelleil A."/>
            <person name="Alvarado L."/>
            <person name="Arachchi H.M."/>
            <person name="Berlin A."/>
            <person name="Brown A."/>
            <person name="Chapman S.B."/>
            <person name="Chen Z."/>
            <person name="Dunbar C."/>
            <person name="Freedman E."/>
            <person name="Gearin G."/>
            <person name="Gellesch M."/>
            <person name="Goldberg J."/>
            <person name="Griggs A."/>
            <person name="Gujja S."/>
            <person name="Heiman D."/>
            <person name="Howarth C."/>
            <person name="Larson L."/>
            <person name="Lui A."/>
            <person name="MacDonald P.J.P."/>
            <person name="Mehta T."/>
            <person name="Montmayeur A."/>
            <person name="Murphy C."/>
            <person name="Neiman D."/>
            <person name="Pearson M."/>
            <person name="Priest M."/>
            <person name="Roberts A."/>
            <person name="Saif S."/>
            <person name="Shea T."/>
            <person name="Shenoy N."/>
            <person name="Sisk P."/>
            <person name="Stolte C."/>
            <person name="Sykes S."/>
            <person name="Yandava C."/>
            <person name="Wortman J."/>
            <person name="Nusbaum C."/>
            <person name="Birren B."/>
        </authorList>
    </citation>
    <scope>NUCLEOTIDE SEQUENCE</scope>
    <source>
        <strain evidence="21">ATCC 64411</strain>
    </source>
</reference>
<keyword evidence="9 15" id="KW-0378">Hydrolase</keyword>
<dbReference type="PANTHER" id="PTHR12147">
    <property type="entry name" value="METALLOPEPTIDASE M28 FAMILY MEMBER"/>
    <property type="match status" value="1"/>
</dbReference>
<reference evidence="22" key="4">
    <citation type="journal article" date="2015" name="G3 (Bethesda)">
        <title>Genome sequences of three phytopathogenic species of the Magnaporthaceae family of fungi.</title>
        <authorList>
            <person name="Okagaki L.H."/>
            <person name="Nunes C.C."/>
            <person name="Sailsbery J."/>
            <person name="Clay B."/>
            <person name="Brown D."/>
            <person name="John T."/>
            <person name="Oh Y."/>
            <person name="Young N."/>
            <person name="Fitzgerald M."/>
            <person name="Haas B.J."/>
            <person name="Zeng Q."/>
            <person name="Young S."/>
            <person name="Adiconis X."/>
            <person name="Fan L."/>
            <person name="Levin J.Z."/>
            <person name="Mitchell T.K."/>
            <person name="Okubara P.A."/>
            <person name="Farman M.L."/>
            <person name="Kohn L.M."/>
            <person name="Birren B."/>
            <person name="Ma L.-J."/>
            <person name="Dean R.A."/>
        </authorList>
    </citation>
    <scope>NUCLEOTIDE SEQUENCE</scope>
    <source>
        <strain evidence="22">ATCC 64411 / 73-15</strain>
    </source>
</reference>
<name>A0A0C4EBD6_MAGP6</name>
<evidence type="ECO:0000259" key="19">
    <source>
        <dbReference type="Pfam" id="PF22250"/>
    </source>
</evidence>
<feature type="region of interest" description="Disordered" evidence="16">
    <location>
        <begin position="578"/>
        <end position="619"/>
    </location>
</feature>
<feature type="transmembrane region" description="Helical" evidence="17">
    <location>
        <begin position="432"/>
        <end position="454"/>
    </location>
</feature>
<keyword evidence="8 15" id="KW-0479">Metal-binding</keyword>
<protein>
    <recommendedName>
        <fullName evidence="15">Peptide hydrolase</fullName>
        <ecNumber evidence="15">3.4.-.-</ecNumber>
    </recommendedName>
</protein>
<dbReference type="CDD" id="cd03875">
    <property type="entry name" value="M28_Fxna_like"/>
    <property type="match status" value="1"/>
</dbReference>
<evidence type="ECO:0000256" key="13">
    <source>
        <dbReference type="ARBA" id="ARBA00023136"/>
    </source>
</evidence>
<dbReference type="InterPro" id="IPR048024">
    <property type="entry name" value="Fxna-like_M28_dom"/>
</dbReference>
<feature type="domain" description="Vacuolar membrane protease transmembrane" evidence="20">
    <location>
        <begin position="433"/>
        <end position="740"/>
    </location>
</feature>
<comment type="similarity">
    <text evidence="4 15">Belongs to the peptidase M28 family.</text>
</comment>
<evidence type="ECO:0000313" key="21">
    <source>
        <dbReference type="EMBL" id="KLU91464.1"/>
    </source>
</evidence>
<keyword evidence="11 17" id="KW-1133">Transmembrane helix</keyword>
<feature type="transmembrane region" description="Helical" evidence="17">
    <location>
        <begin position="466"/>
        <end position="486"/>
    </location>
</feature>
<dbReference type="OMA" id="FCHTFVN"/>
<gene>
    <name evidence="21" type="ORF">MAPG_09984</name>
</gene>
<evidence type="ECO:0000256" key="1">
    <source>
        <dbReference type="ARBA" id="ARBA00001947"/>
    </source>
</evidence>
<evidence type="ECO:0000256" key="9">
    <source>
        <dbReference type="ARBA" id="ARBA00022801"/>
    </source>
</evidence>
<organism evidence="22 23">
    <name type="scientific">Magnaporthiopsis poae (strain ATCC 64411 / 73-15)</name>
    <name type="common">Kentucky bluegrass fungus</name>
    <name type="synonym">Magnaporthe poae</name>
    <dbReference type="NCBI Taxonomy" id="644358"/>
    <lineage>
        <taxon>Eukaryota</taxon>
        <taxon>Fungi</taxon>
        <taxon>Dikarya</taxon>
        <taxon>Ascomycota</taxon>
        <taxon>Pezizomycotina</taxon>
        <taxon>Sordariomycetes</taxon>
        <taxon>Sordariomycetidae</taxon>
        <taxon>Magnaporthales</taxon>
        <taxon>Magnaporthaceae</taxon>
        <taxon>Magnaporthiopsis</taxon>
    </lineage>
</organism>
<reference evidence="23" key="1">
    <citation type="submission" date="2010-05" db="EMBL/GenBank/DDBJ databases">
        <title>The genome sequence of Magnaporthe poae strain ATCC 64411.</title>
        <authorList>
            <person name="Ma L.-J."/>
            <person name="Dead R."/>
            <person name="Young S."/>
            <person name="Zeng Q."/>
            <person name="Koehrsen M."/>
            <person name="Alvarado L."/>
            <person name="Berlin A."/>
            <person name="Chapman S.B."/>
            <person name="Chen Z."/>
            <person name="Freedman E."/>
            <person name="Gellesch M."/>
            <person name="Goldberg J."/>
            <person name="Griggs A."/>
            <person name="Gujja S."/>
            <person name="Heilman E.R."/>
            <person name="Heiman D."/>
            <person name="Hepburn T."/>
            <person name="Howarth C."/>
            <person name="Jen D."/>
            <person name="Larson L."/>
            <person name="Mehta T."/>
            <person name="Neiman D."/>
            <person name="Pearson M."/>
            <person name="Roberts A."/>
            <person name="Saif S."/>
            <person name="Shea T."/>
            <person name="Shenoy N."/>
            <person name="Sisk P."/>
            <person name="Stolte C."/>
            <person name="Sykes S."/>
            <person name="Walk T."/>
            <person name="White J."/>
            <person name="Yandava C."/>
            <person name="Haas B."/>
            <person name="Nusbaum C."/>
            <person name="Birren B."/>
        </authorList>
    </citation>
    <scope>NUCLEOTIDE SEQUENCE [LARGE SCALE GENOMIC DNA]</scope>
    <source>
        <strain evidence="23">ATCC 64411 / 73-15</strain>
    </source>
</reference>
<evidence type="ECO:0000256" key="16">
    <source>
        <dbReference type="SAM" id="MobiDB-lite"/>
    </source>
</evidence>
<evidence type="ECO:0000313" key="23">
    <source>
        <dbReference type="Proteomes" id="UP000011715"/>
    </source>
</evidence>
<dbReference type="SUPFAM" id="SSF53187">
    <property type="entry name" value="Zn-dependent exopeptidases"/>
    <property type="match status" value="1"/>
</dbReference>
<keyword evidence="14" id="KW-0325">Glycoprotein</keyword>
<dbReference type="GO" id="GO:0046872">
    <property type="term" value="F:metal ion binding"/>
    <property type="evidence" value="ECO:0007669"/>
    <property type="project" value="UniProtKB-KW"/>
</dbReference>
<dbReference type="OrthoDB" id="76293at2759"/>
<feature type="transmembrane region" description="Helical" evidence="17">
    <location>
        <begin position="530"/>
        <end position="551"/>
    </location>
</feature>
<evidence type="ECO:0000256" key="2">
    <source>
        <dbReference type="ARBA" id="ARBA00003273"/>
    </source>
</evidence>
<evidence type="ECO:0000256" key="17">
    <source>
        <dbReference type="SAM" id="Phobius"/>
    </source>
</evidence>
<evidence type="ECO:0000256" key="10">
    <source>
        <dbReference type="ARBA" id="ARBA00022833"/>
    </source>
</evidence>
<evidence type="ECO:0000256" key="3">
    <source>
        <dbReference type="ARBA" id="ARBA00004128"/>
    </source>
</evidence>
<reference evidence="22" key="5">
    <citation type="submission" date="2015-06" db="UniProtKB">
        <authorList>
            <consortium name="EnsemblFungi"/>
        </authorList>
    </citation>
    <scope>IDENTIFICATION</scope>
    <source>
        <strain evidence="22">ATCC 64411</strain>
    </source>
</reference>
<feature type="domain" description="Vacuolar membrane protease C-terminal" evidence="19">
    <location>
        <begin position="771"/>
        <end position="998"/>
    </location>
</feature>
<feature type="compositionally biased region" description="Acidic residues" evidence="16">
    <location>
        <begin position="603"/>
        <end position="613"/>
    </location>
</feature>
<comment type="subcellular location">
    <subcellularLocation>
        <location evidence="3">Vacuole membrane</location>
        <topology evidence="3">Multi-pass membrane protein</topology>
    </subcellularLocation>
</comment>
<evidence type="ECO:0000256" key="12">
    <source>
        <dbReference type="ARBA" id="ARBA00023049"/>
    </source>
</evidence>
<evidence type="ECO:0000313" key="22">
    <source>
        <dbReference type="EnsemblFungi" id="MAPG_09984T0"/>
    </source>
</evidence>
<evidence type="ECO:0000256" key="6">
    <source>
        <dbReference type="ARBA" id="ARBA00022670"/>
    </source>
</evidence>
<sequence>MANPFAFRPVQVTFWTTAVYLALLIPLVWINEGVPPVNPDSSLFLDRGLNITEAWADLQEITQFFHHPNSRKNDHVRDYLLLRMEQIISENKAQDQTTIFNDVSSNLTFKHYGIPVHYQGNNLYVYIRGQDDVEGEWWHDATAGKPVGKGGVLVNAHFDSVATAYGATDDGMGVATVLQMIRYFTTPGNQPRRGIVALLNNAEEPGLLGAAAFGQSPLLPFIHTFLNLEGAGAGGRCVLFRTTDQEVTSAFANVQSPFGSVIGSDGFKLGLIRSGTDFSVWHDIFGQRGLDLSFFRPRALYHTNQDDARHASRRSLWHMMANSLTTLINLSAETGSDYIGERPDGAKDKVPNGSGSDGVWFDLFGSSFVLFNLRGMFAWSLTILIVGPLTLFLMFYLVHLKDKSYLFSSKLSASSNDPDGAESIQLGGWKGLFRFPVALAVSGALVVGSALLLRKMNPFIIYSSEYAVWAMMTSLFYFVFWAMMRGASIMRPSALHRLYTHLWLFFFGWIVLVAVTVLEDRMQIASGYMFVFWESQVFLSTFLAVCDLFSLPKKSDIARSVEEEDQIRDHLEAVPRADDLISPSPGEAASQNETGLERRGRDDSEEEDQEFANEETPLFRKSQSGRLDTSFFRRGYRRSLSAIMETSRAGHDGEQTRQHHEPYGKEQFWSGEMVSSTWLLQFLLLGPFLIILAAQIGLLLTSATNQTGSDGSNLLTPYLAVATLSIVLLVPLSPFIHRVSKHLPLLLLVVFAGTLVYNLVAFPFSPAAPYKIFFKQTLDLETGATAVRLSGIEQYLRNIIADIPSAAGQTIECGPSISRRDLADCVFDAARVPPRPAYGSGNNSLELAPGVPPTTEYYGKLLSVRITNRTHVTAGRRSTRGQARLHIDAVNTRIVELRFPTEGPAIRSVRVVGAEPWDARFGAFPEEGARLVRLWRRDWDRPWAVDLTWDGDGGLDGDAVALWSDANEAAHTMPAFRDVVHYTPPWAAVSKASPGLVEGKKAFKV</sequence>
<keyword evidence="10 15" id="KW-0862">Zinc</keyword>
<evidence type="ECO:0000256" key="14">
    <source>
        <dbReference type="ARBA" id="ARBA00023180"/>
    </source>
</evidence>
<dbReference type="VEuPathDB" id="FungiDB:MAPG_09984"/>
<reference evidence="21" key="2">
    <citation type="submission" date="2010-05" db="EMBL/GenBank/DDBJ databases">
        <title>The Genome Sequence of Magnaporthe poae strain ATCC 64411.</title>
        <authorList>
            <consortium name="The Broad Institute Genome Sequencing Platform"/>
            <consortium name="Broad Institute Genome Sequencing Center for Infectious Disease"/>
            <person name="Ma L.-J."/>
            <person name="Dead R."/>
            <person name="Young S."/>
            <person name="Zeng Q."/>
            <person name="Koehrsen M."/>
            <person name="Alvarado L."/>
            <person name="Berlin A."/>
            <person name="Chapman S.B."/>
            <person name="Chen Z."/>
            <person name="Freedman E."/>
            <person name="Gellesch M."/>
            <person name="Goldberg J."/>
            <person name="Griggs A."/>
            <person name="Gujja S."/>
            <person name="Heilman E.R."/>
            <person name="Heiman D."/>
            <person name="Hepburn T."/>
            <person name="Howarth C."/>
            <person name="Jen D."/>
            <person name="Larson L."/>
            <person name="Mehta T."/>
            <person name="Neiman D."/>
            <person name="Pearson M."/>
            <person name="Roberts A."/>
            <person name="Saif S."/>
            <person name="Shea T."/>
            <person name="Shenoy N."/>
            <person name="Sisk P."/>
            <person name="Stolte C."/>
            <person name="Sykes S."/>
            <person name="Walk T."/>
            <person name="White J."/>
            <person name="Yandava C."/>
            <person name="Haas B."/>
            <person name="Nusbaum C."/>
            <person name="Birren B."/>
        </authorList>
    </citation>
    <scope>NUCLEOTIDE SEQUENCE</scope>
    <source>
        <strain evidence="21">ATCC 64411</strain>
    </source>
</reference>
<dbReference type="Pfam" id="PF22251">
    <property type="entry name" value="PFF1_TM"/>
    <property type="match status" value="1"/>
</dbReference>
<feature type="transmembrane region" description="Helical" evidence="17">
    <location>
        <begin position="498"/>
        <end position="518"/>
    </location>
</feature>
<dbReference type="PANTHER" id="PTHR12147:SF58">
    <property type="entry name" value="VACUOLAR MEMBRANE PROTEASE"/>
    <property type="match status" value="1"/>
</dbReference>
<dbReference type="GO" id="GO:0005774">
    <property type="term" value="C:vacuolar membrane"/>
    <property type="evidence" value="ECO:0007669"/>
    <property type="project" value="UniProtKB-SubCell"/>
</dbReference>
<dbReference type="EMBL" id="GL876977">
    <property type="protein sequence ID" value="KLU91464.1"/>
    <property type="molecule type" value="Genomic_DNA"/>
</dbReference>
<dbReference type="InterPro" id="IPR045175">
    <property type="entry name" value="M28_fam"/>
</dbReference>
<dbReference type="eggNOG" id="KOG2194">
    <property type="taxonomic scope" value="Eukaryota"/>
</dbReference>
<keyword evidence="5" id="KW-0926">Vacuole</keyword>
<dbReference type="GO" id="GO:0008235">
    <property type="term" value="F:metalloexopeptidase activity"/>
    <property type="evidence" value="ECO:0007669"/>
    <property type="project" value="InterPro"/>
</dbReference>
<dbReference type="EC" id="3.4.-.-" evidence="15"/>
<keyword evidence="7 17" id="KW-0812">Transmembrane</keyword>
<evidence type="ECO:0000256" key="11">
    <source>
        <dbReference type="ARBA" id="ARBA00022989"/>
    </source>
</evidence>
<dbReference type="AlphaFoldDB" id="A0A0C4EBD6"/>
<dbReference type="GO" id="GO:0006508">
    <property type="term" value="P:proteolysis"/>
    <property type="evidence" value="ECO:0007669"/>
    <property type="project" value="UniProtKB-KW"/>
</dbReference>
<feature type="transmembrane region" description="Helical" evidence="17">
    <location>
        <begin position="678"/>
        <end position="698"/>
    </location>
</feature>
<evidence type="ECO:0000259" key="20">
    <source>
        <dbReference type="Pfam" id="PF22251"/>
    </source>
</evidence>
<dbReference type="EnsemblFungi" id="MAPG_09984T0">
    <property type="protein sequence ID" value="MAPG_09984T0"/>
    <property type="gene ID" value="MAPG_09984"/>
</dbReference>
<dbReference type="InterPro" id="IPR053976">
    <property type="entry name" value="PFF1_TM"/>
</dbReference>
<dbReference type="InterPro" id="IPR053975">
    <property type="entry name" value="PFF1_C"/>
</dbReference>
<dbReference type="STRING" id="644358.A0A0C4EBD6"/>
<keyword evidence="12" id="KW-0482">Metalloprotease</keyword>
<dbReference type="Pfam" id="PF04389">
    <property type="entry name" value="Peptidase_M28"/>
    <property type="match status" value="1"/>
</dbReference>
<feature type="transmembrane region" description="Helical" evidence="17">
    <location>
        <begin position="376"/>
        <end position="398"/>
    </location>
</feature>
<evidence type="ECO:0000256" key="8">
    <source>
        <dbReference type="ARBA" id="ARBA00022723"/>
    </source>
</evidence>
<comment type="function">
    <text evidence="2">May be involved in vacuolar sorting and osmoregulation.</text>
</comment>